<evidence type="ECO:0000256" key="1">
    <source>
        <dbReference type="SAM" id="Phobius"/>
    </source>
</evidence>
<keyword evidence="1" id="KW-0472">Membrane</keyword>
<feature type="transmembrane region" description="Helical" evidence="1">
    <location>
        <begin position="12"/>
        <end position="32"/>
    </location>
</feature>
<evidence type="ECO:0000313" key="3">
    <source>
        <dbReference type="Proteomes" id="UP001055172"/>
    </source>
</evidence>
<comment type="caution">
    <text evidence="2">The sequence shown here is derived from an EMBL/GenBank/DDBJ whole genome shotgun (WGS) entry which is preliminary data.</text>
</comment>
<proteinExistence type="predicted"/>
<gene>
    <name evidence="2" type="ORF">ColLi_03319</name>
</gene>
<reference evidence="2 3" key="1">
    <citation type="submission" date="2021-07" db="EMBL/GenBank/DDBJ databases">
        <title>Genome data of Colletotrichum spaethianum.</title>
        <authorList>
            <person name="Utami Y.D."/>
            <person name="Hiruma K."/>
        </authorList>
    </citation>
    <scope>NUCLEOTIDE SEQUENCE [LARGE SCALE GENOMIC DNA]</scope>
    <source>
        <strain evidence="2 3">MAFF 242679</strain>
    </source>
</reference>
<organism evidence="2 3">
    <name type="scientific">Colletotrichum liriopes</name>
    <dbReference type="NCBI Taxonomy" id="708192"/>
    <lineage>
        <taxon>Eukaryota</taxon>
        <taxon>Fungi</taxon>
        <taxon>Dikarya</taxon>
        <taxon>Ascomycota</taxon>
        <taxon>Pezizomycotina</taxon>
        <taxon>Sordariomycetes</taxon>
        <taxon>Hypocreomycetidae</taxon>
        <taxon>Glomerellales</taxon>
        <taxon>Glomerellaceae</taxon>
        <taxon>Colletotrichum</taxon>
        <taxon>Colletotrichum spaethianum species complex</taxon>
    </lineage>
</organism>
<protein>
    <submittedName>
        <fullName evidence="2">Uncharacterized protein</fullName>
    </submittedName>
</protein>
<dbReference type="Proteomes" id="UP001055172">
    <property type="component" value="Unassembled WGS sequence"/>
</dbReference>
<evidence type="ECO:0000313" key="2">
    <source>
        <dbReference type="EMBL" id="GJC80481.1"/>
    </source>
</evidence>
<dbReference type="EMBL" id="BPPX01000005">
    <property type="protein sequence ID" value="GJC80481.1"/>
    <property type="molecule type" value="Genomic_DNA"/>
</dbReference>
<sequence length="69" mass="7613">MMSILALESGFVSATALAAAIPLLLVVAYLAVNPMSMDPKEPHLVRPRVPFVGHILGILWHSWKYLDMI</sequence>
<accession>A0AA37GHI0</accession>
<name>A0AA37GHI0_9PEZI</name>
<dbReference type="AlphaFoldDB" id="A0AA37GHI0"/>
<keyword evidence="1" id="KW-1133">Transmembrane helix</keyword>
<keyword evidence="3" id="KW-1185">Reference proteome</keyword>
<keyword evidence="1" id="KW-0812">Transmembrane</keyword>